<proteinExistence type="predicted"/>
<organism evidence="1">
    <name type="scientific">Myoviridae sp. ctI7W9</name>
    <dbReference type="NCBI Taxonomy" id="2826636"/>
    <lineage>
        <taxon>Viruses</taxon>
        <taxon>Duplodnaviria</taxon>
        <taxon>Heunggongvirae</taxon>
        <taxon>Uroviricota</taxon>
        <taxon>Caudoviricetes</taxon>
    </lineage>
</organism>
<accession>A0A8S5MNX7</accession>
<dbReference type="EMBL" id="BK014941">
    <property type="protein sequence ID" value="DAD83767.1"/>
    <property type="molecule type" value="Genomic_DNA"/>
</dbReference>
<reference evidence="1" key="1">
    <citation type="journal article" date="2021" name="Proc. Natl. Acad. Sci. U.S.A.">
        <title>A Catalog of Tens of Thousands of Viruses from Human Metagenomes Reveals Hidden Associations with Chronic Diseases.</title>
        <authorList>
            <person name="Tisza M.J."/>
            <person name="Buck C.B."/>
        </authorList>
    </citation>
    <scope>NUCLEOTIDE SEQUENCE</scope>
    <source>
        <strain evidence="1">CtI7W9</strain>
    </source>
</reference>
<protein>
    <submittedName>
        <fullName evidence="1">YycH protein</fullName>
    </submittedName>
</protein>
<sequence length="31" mass="3578">MDHDISRQVLGSRIKSICLIILVCLSFRLTF</sequence>
<evidence type="ECO:0000313" key="1">
    <source>
        <dbReference type="EMBL" id="DAD83767.1"/>
    </source>
</evidence>
<name>A0A8S5MNX7_9CAUD</name>